<dbReference type="InterPro" id="IPR009057">
    <property type="entry name" value="Homeodomain-like_sf"/>
</dbReference>
<proteinExistence type="predicted"/>
<feature type="DNA-binding region" description="H-T-H motif" evidence="4">
    <location>
        <begin position="48"/>
        <end position="67"/>
    </location>
</feature>
<keyword evidence="7" id="KW-1185">Reference proteome</keyword>
<sequence length="211" mass="23408">MTRPDGGILGYMSGTDDVEVDPRRARSRARLLDAAAALLQAGGLEAVTIEGVTKLSKVARTTLYRHFDNAMQLRAATIERLLPPVLETPPEGPLRDRLITLLERQADAIRDMPLQVSTLAWLATGSDRNNDNPAITSLRQRIIDQYRVPFDQVLDTPQARRQLGEFDTFFVLSQLVGPLVFAKLIGLPASTPRDCARIVDDFLTARPNFTE</sequence>
<keyword evidence="1" id="KW-0805">Transcription regulation</keyword>
<dbReference type="InterPro" id="IPR050109">
    <property type="entry name" value="HTH-type_TetR-like_transc_reg"/>
</dbReference>
<evidence type="ECO:0000256" key="2">
    <source>
        <dbReference type="ARBA" id="ARBA00023125"/>
    </source>
</evidence>
<dbReference type="SUPFAM" id="SSF48498">
    <property type="entry name" value="Tetracyclin repressor-like, C-terminal domain"/>
    <property type="match status" value="1"/>
</dbReference>
<reference evidence="7" key="1">
    <citation type="journal article" date="2019" name="Int. J. Syst. Evol. Microbiol.">
        <title>The Global Catalogue of Microorganisms (GCM) 10K type strain sequencing project: providing services to taxonomists for standard genome sequencing and annotation.</title>
        <authorList>
            <consortium name="The Broad Institute Genomics Platform"/>
            <consortium name="The Broad Institute Genome Sequencing Center for Infectious Disease"/>
            <person name="Wu L."/>
            <person name="Ma J."/>
        </authorList>
    </citation>
    <scope>NUCLEOTIDE SEQUENCE [LARGE SCALE GENOMIC DNA]</scope>
    <source>
        <strain evidence="7">CGMCC 4.7329</strain>
    </source>
</reference>
<keyword evidence="3" id="KW-0804">Transcription</keyword>
<evidence type="ECO:0000256" key="3">
    <source>
        <dbReference type="ARBA" id="ARBA00023163"/>
    </source>
</evidence>
<gene>
    <name evidence="6" type="ORF">GCM10011610_67690</name>
</gene>
<evidence type="ECO:0000259" key="5">
    <source>
        <dbReference type="PROSITE" id="PS50977"/>
    </source>
</evidence>
<protein>
    <submittedName>
        <fullName evidence="6">TetR family transcriptional regulator</fullName>
    </submittedName>
</protein>
<evidence type="ECO:0000256" key="4">
    <source>
        <dbReference type="PROSITE-ProRule" id="PRU00335"/>
    </source>
</evidence>
<dbReference type="Gene3D" id="1.10.357.10">
    <property type="entry name" value="Tetracycline Repressor, domain 2"/>
    <property type="match status" value="1"/>
</dbReference>
<dbReference type="PANTHER" id="PTHR30055">
    <property type="entry name" value="HTH-TYPE TRANSCRIPTIONAL REGULATOR RUTR"/>
    <property type="match status" value="1"/>
</dbReference>
<organism evidence="6 7">
    <name type="scientific">Nocardia rhizosphaerihabitans</name>
    <dbReference type="NCBI Taxonomy" id="1691570"/>
    <lineage>
        <taxon>Bacteria</taxon>
        <taxon>Bacillati</taxon>
        <taxon>Actinomycetota</taxon>
        <taxon>Actinomycetes</taxon>
        <taxon>Mycobacteriales</taxon>
        <taxon>Nocardiaceae</taxon>
        <taxon>Nocardia</taxon>
    </lineage>
</organism>
<evidence type="ECO:0000313" key="6">
    <source>
        <dbReference type="EMBL" id="GGN99593.1"/>
    </source>
</evidence>
<dbReference type="Pfam" id="PF00440">
    <property type="entry name" value="TetR_N"/>
    <property type="match status" value="1"/>
</dbReference>
<keyword evidence="2 4" id="KW-0238">DNA-binding</keyword>
<dbReference type="Proteomes" id="UP000658127">
    <property type="component" value="Unassembled WGS sequence"/>
</dbReference>
<dbReference type="Gene3D" id="1.10.10.60">
    <property type="entry name" value="Homeodomain-like"/>
    <property type="match status" value="1"/>
</dbReference>
<dbReference type="InterPro" id="IPR001647">
    <property type="entry name" value="HTH_TetR"/>
</dbReference>
<name>A0ABQ2L1H1_9NOCA</name>
<dbReference type="PROSITE" id="PS50977">
    <property type="entry name" value="HTH_TETR_2"/>
    <property type="match status" value="1"/>
</dbReference>
<evidence type="ECO:0000313" key="7">
    <source>
        <dbReference type="Proteomes" id="UP000658127"/>
    </source>
</evidence>
<dbReference type="InterPro" id="IPR036271">
    <property type="entry name" value="Tet_transcr_reg_TetR-rel_C_sf"/>
</dbReference>
<dbReference type="SUPFAM" id="SSF46689">
    <property type="entry name" value="Homeodomain-like"/>
    <property type="match status" value="1"/>
</dbReference>
<feature type="domain" description="HTH tetR-type" evidence="5">
    <location>
        <begin position="25"/>
        <end position="85"/>
    </location>
</feature>
<evidence type="ECO:0000256" key="1">
    <source>
        <dbReference type="ARBA" id="ARBA00023015"/>
    </source>
</evidence>
<dbReference type="PANTHER" id="PTHR30055:SF234">
    <property type="entry name" value="HTH-TYPE TRANSCRIPTIONAL REGULATOR BETI"/>
    <property type="match status" value="1"/>
</dbReference>
<comment type="caution">
    <text evidence="6">The sequence shown here is derived from an EMBL/GenBank/DDBJ whole genome shotgun (WGS) entry which is preliminary data.</text>
</comment>
<accession>A0ABQ2L1H1</accession>
<dbReference type="EMBL" id="BMNE01000013">
    <property type="protein sequence ID" value="GGN99593.1"/>
    <property type="molecule type" value="Genomic_DNA"/>
</dbReference>